<dbReference type="KEGG" id="ftj:FTUN_4064"/>
<dbReference type="AlphaFoldDB" id="A0A6M5YR12"/>
<organism evidence="1 2">
    <name type="scientific">Frigoriglobus tundricola</name>
    <dbReference type="NCBI Taxonomy" id="2774151"/>
    <lineage>
        <taxon>Bacteria</taxon>
        <taxon>Pseudomonadati</taxon>
        <taxon>Planctomycetota</taxon>
        <taxon>Planctomycetia</taxon>
        <taxon>Gemmatales</taxon>
        <taxon>Gemmataceae</taxon>
        <taxon>Frigoriglobus</taxon>
    </lineage>
</organism>
<accession>A0A6M5YR12</accession>
<proteinExistence type="predicted"/>
<sequence>MLNVTRELIDGIRSASSGSSSEHILTGARVAIIARHGGPEDADALLDVFLEAPTDYRRECVLDAVMRVGTRETARKLASECLAKGKLKEGTQAAVLHAIGFLGFAEARDALWAHARGDSDYCEQESGALGLLNLSCDGLEGEIEAAIRACVGKSLFPEFLPVLAHKAGNPELLQTIFDLGHTTASTDCNGGIVYGIALFGEPGRSHFDRLLFDPHWETYGGGTGTEWWAYHGFRHLGGRLARLAQRVRNDHASLPFKEWEYHARVWLELAKCGLGDPLPPIRTDTYDHEQAAEVYGAAFDWTSADADDSLTGLVRDKGRLRKDDVYAFRDRLEARIVSEVSGENSSSPPDH</sequence>
<gene>
    <name evidence="1" type="ORF">FTUN_4064</name>
</gene>
<dbReference type="RefSeq" id="WP_171472070.1">
    <property type="nucleotide sequence ID" value="NZ_CP053452.2"/>
</dbReference>
<evidence type="ECO:0000313" key="2">
    <source>
        <dbReference type="Proteomes" id="UP000503447"/>
    </source>
</evidence>
<name>A0A6M5YR12_9BACT</name>
<reference evidence="2" key="1">
    <citation type="submission" date="2020-05" db="EMBL/GenBank/DDBJ databases">
        <title>Frigoriglobus tundricola gen. nov., sp. nov., a psychrotolerant cellulolytic planctomycete of the family Gemmataceae with two divergent copies of 16S rRNA gene.</title>
        <authorList>
            <person name="Kulichevskaya I.S."/>
            <person name="Ivanova A.A."/>
            <person name="Naumoff D.G."/>
            <person name="Beletsky A.V."/>
            <person name="Rijpstra W.I.C."/>
            <person name="Sinninghe Damste J.S."/>
            <person name="Mardanov A.V."/>
            <person name="Ravin N.V."/>
            <person name="Dedysh S.N."/>
        </authorList>
    </citation>
    <scope>NUCLEOTIDE SEQUENCE [LARGE SCALE GENOMIC DNA]</scope>
    <source>
        <strain evidence="2">PL17</strain>
    </source>
</reference>
<keyword evidence="2" id="KW-1185">Reference proteome</keyword>
<protein>
    <submittedName>
        <fullName evidence="1">Uncharacterized protein</fullName>
    </submittedName>
</protein>
<dbReference type="Proteomes" id="UP000503447">
    <property type="component" value="Chromosome"/>
</dbReference>
<evidence type="ECO:0000313" key="1">
    <source>
        <dbReference type="EMBL" id="QJW96507.1"/>
    </source>
</evidence>
<dbReference type="EMBL" id="CP053452">
    <property type="protein sequence ID" value="QJW96507.1"/>
    <property type="molecule type" value="Genomic_DNA"/>
</dbReference>